<gene>
    <name evidence="1" type="ORF">EKH80_23410</name>
</gene>
<name>A0A3S0PF07_9GAMM</name>
<protein>
    <submittedName>
        <fullName evidence="1">Uncharacterized protein</fullName>
    </submittedName>
</protein>
<feature type="non-terminal residue" evidence="1">
    <location>
        <position position="1"/>
    </location>
</feature>
<dbReference type="EMBL" id="RYYV01000048">
    <property type="protein sequence ID" value="RUL68622.1"/>
    <property type="molecule type" value="Genomic_DNA"/>
</dbReference>
<dbReference type="Proteomes" id="UP000274358">
    <property type="component" value="Unassembled WGS sequence"/>
</dbReference>
<accession>A0A3S0PF07</accession>
<dbReference type="AlphaFoldDB" id="A0A3S0PF07"/>
<evidence type="ECO:0000313" key="2">
    <source>
        <dbReference type="Proteomes" id="UP000274358"/>
    </source>
</evidence>
<comment type="caution">
    <text evidence="1">The sequence shown here is derived from an EMBL/GenBank/DDBJ whole genome shotgun (WGS) entry which is preliminary data.</text>
</comment>
<sequence length="1126" mass="111954">SVGSTLSGDTVTVAAGHDLTGTAVQIAGTHDVTLAAGNNLTLNAGKDTYTETQSNGTSHTGLMNGGGFSVLIGNKSQTTTSTDKEVSYTGSLVGSTDGAVTLTAGNNVHITGSDVLSQTATNIVGKNVTIDAAVGSQDVTQTHKESSAGISLGLSGGVAATAQTLAADVHGASSSNSDSRLKALYAMQAAETLFSPGAGKAMGVNGTGYGALKNTPEALQQGYAHGAADTNGAMGGGMAGGVQGAGQATGISLHIGIGGGSSTSTGKTHDDVAYGSQISSNGNVTIAATGGDINVVGSQIKGNNVALSATNNINLLSQAEQHTQSNDSHNASGEVGLSIGQTTGIYLSVAAGESIAHGNGTTHTDSAVSAKDTLTMISGNDTTIKGAQATGNSVLANIGGNLNVASEQDTNDYASHSIQGGLTLVYGWGSSGGVGVSGNLAASKANSNYASVTQMSGIGAGNGGFDITVGGNTDLKGAAIASSADPSKNLLNTGSLSFSDIQNHEKSSAESISVGGGMGTGGLSGMTSFSPGIGIPQNSNKSSTTQAGIAEGSIVTRDNPTQDLTGLNRNVSLSDANGLTNTFDPNKIAQNQQAGMLAGQIGMTTAGDIARYMANHATTDAEKQAWSDGGANKVVLHGLVGAATAALGGGDALQGALGAMASEKASAAMQQYLDDQHITDPAQRNTLMQLASVAIGGAVGGGAGASTALAGDQYNRQLHATEQQLAQALAAKSNGLYTTQQIEDAMRLSGYSLGEGSVMPGETAQEGTFVNVKDSGAIYDTHASWVLLNGPGDSLYLQQVVPPQVNPDLAAYIVANTGGTNSPYAWAPEQRGMSQGAAQYQALSDWYTGNHIGTRALGAAQFVGGELEAVGGLATAMTCETGLGCAVSAYLTGAGLDNAAAGYNAAQTGHPTATLGQQGGQALGLSPDAAALVYGATQLAPVGIEAYTANAAVKAQVAANAAARATYTLGGDLGDVQASLTQQVGNLRAALTGDARTSGNVGVAQINIPGVSPMMAASSQIQTPSAVEQALGFVGVVPETFPSTVVPTATGFPLLRTGDSEAVILNNVAAQLGDNTSIAGTIDLLTERPPCDSCSNIIQMFQSKYPNIKINILNNGGVIKPTPKVN</sequence>
<dbReference type="RefSeq" id="WP_196240431.1">
    <property type="nucleotide sequence ID" value="NZ_RYYV01000048.1"/>
</dbReference>
<evidence type="ECO:0000313" key="1">
    <source>
        <dbReference type="EMBL" id="RUL68622.1"/>
    </source>
</evidence>
<dbReference type="Pfam" id="PF13332">
    <property type="entry name" value="Fil_haemagg_2"/>
    <property type="match status" value="2"/>
</dbReference>
<dbReference type="GO" id="GO:0003824">
    <property type="term" value="F:catalytic activity"/>
    <property type="evidence" value="ECO:0007669"/>
    <property type="project" value="UniProtKB-ARBA"/>
</dbReference>
<proteinExistence type="predicted"/>
<reference evidence="1 2" key="1">
    <citation type="submission" date="2018-12" db="EMBL/GenBank/DDBJ databases">
        <title>Dyella dinghuensis sp. nov. DHOA06 and Dyella choica sp. nov. 4M-K27, isolated from forest soil.</title>
        <authorList>
            <person name="Qiu L.-H."/>
            <person name="Gao Z.-H."/>
        </authorList>
    </citation>
    <scope>NUCLEOTIDE SEQUENCE [LARGE SCALE GENOMIC DNA]</scope>
    <source>
        <strain evidence="1 2">4M-K27</strain>
    </source>
</reference>
<dbReference type="Pfam" id="PF14424">
    <property type="entry name" value="Toxin-deaminase"/>
    <property type="match status" value="1"/>
</dbReference>
<organism evidence="1 2">
    <name type="scientific">Dyella choica</name>
    <dbReference type="NCBI Taxonomy" id="1927959"/>
    <lineage>
        <taxon>Bacteria</taxon>
        <taxon>Pseudomonadati</taxon>
        <taxon>Pseudomonadota</taxon>
        <taxon>Gammaproteobacteria</taxon>
        <taxon>Lysobacterales</taxon>
        <taxon>Rhodanobacteraceae</taxon>
        <taxon>Dyella</taxon>
    </lineage>
</organism>
<dbReference type="InterPro" id="IPR032721">
    <property type="entry name" value="Toxin-deaminase"/>
</dbReference>
<dbReference type="InterPro" id="IPR025157">
    <property type="entry name" value="Hemagglutinin_rpt"/>
</dbReference>
<keyword evidence="2" id="KW-1185">Reference proteome</keyword>